<keyword evidence="6" id="KW-0249">Electron transport</keyword>
<evidence type="ECO:0000256" key="9">
    <source>
        <dbReference type="ARBA" id="ARBA00023136"/>
    </source>
</evidence>
<keyword evidence="16" id="KW-1185">Reference proteome</keyword>
<dbReference type="PANTHER" id="PTHR45828:SF43">
    <property type="entry name" value="REELIN DOMAIN-CONTAINING PROTEIN"/>
    <property type="match status" value="1"/>
</dbReference>
<evidence type="ECO:0000259" key="13">
    <source>
        <dbReference type="PROSITE" id="PS50939"/>
    </source>
</evidence>
<feature type="transmembrane region" description="Helical" evidence="11">
    <location>
        <begin position="395"/>
        <end position="416"/>
    </location>
</feature>
<feature type="transmembrane region" description="Helical" evidence="11">
    <location>
        <begin position="536"/>
        <end position="555"/>
    </location>
</feature>
<feature type="transmembrane region" description="Helical" evidence="11">
    <location>
        <begin position="581"/>
        <end position="601"/>
    </location>
</feature>
<evidence type="ECO:0000256" key="7">
    <source>
        <dbReference type="ARBA" id="ARBA00022989"/>
    </source>
</evidence>
<gene>
    <name evidence="15" type="ORF">PECUL_23A005083</name>
</gene>
<evidence type="ECO:0000256" key="4">
    <source>
        <dbReference type="ARBA" id="ARBA00022448"/>
    </source>
</evidence>
<evidence type="ECO:0000256" key="5">
    <source>
        <dbReference type="ARBA" id="ARBA00022692"/>
    </source>
</evidence>
<comment type="similarity">
    <text evidence="3">Belongs to the FRRS1 family.</text>
</comment>
<dbReference type="CDD" id="cd08760">
    <property type="entry name" value="Cyt_b561_FRRS1_like"/>
    <property type="match status" value="1"/>
</dbReference>
<keyword evidence="8" id="KW-0408">Iron</keyword>
<comment type="cofactor">
    <cofactor evidence="1">
        <name>heme b</name>
        <dbReference type="ChEBI" id="CHEBI:60344"/>
    </cofactor>
</comment>
<dbReference type="FunFam" id="2.60.40.4060:FF:000003">
    <property type="entry name" value="Ferric chelate reductase 1"/>
    <property type="match status" value="1"/>
</dbReference>
<evidence type="ECO:0000256" key="8">
    <source>
        <dbReference type="ARBA" id="ARBA00023004"/>
    </source>
</evidence>
<dbReference type="Pfam" id="PF02014">
    <property type="entry name" value="Reeler"/>
    <property type="match status" value="1"/>
</dbReference>
<feature type="transmembrane region" description="Helical" evidence="11">
    <location>
        <begin position="437"/>
        <end position="457"/>
    </location>
</feature>
<evidence type="ECO:0000256" key="2">
    <source>
        <dbReference type="ARBA" id="ARBA00004141"/>
    </source>
</evidence>
<reference evidence="15" key="1">
    <citation type="submission" date="2022-03" db="EMBL/GenBank/DDBJ databases">
        <authorList>
            <person name="Alioto T."/>
            <person name="Alioto T."/>
            <person name="Gomez Garrido J."/>
        </authorList>
    </citation>
    <scope>NUCLEOTIDE SEQUENCE</scope>
</reference>
<keyword evidence="10" id="KW-0325">Glycoprotein</keyword>
<dbReference type="CDD" id="cd08544">
    <property type="entry name" value="Reeler"/>
    <property type="match status" value="1"/>
</dbReference>
<keyword evidence="9 11" id="KW-0472">Membrane</keyword>
<dbReference type="Pfam" id="PF03188">
    <property type="entry name" value="Cytochrom_B561"/>
    <property type="match status" value="1"/>
</dbReference>
<dbReference type="SMART" id="SM00665">
    <property type="entry name" value="B561"/>
    <property type="match status" value="1"/>
</dbReference>
<evidence type="ECO:0000256" key="11">
    <source>
        <dbReference type="SAM" id="Phobius"/>
    </source>
</evidence>
<keyword evidence="4" id="KW-0813">Transport</keyword>
<evidence type="ECO:0000256" key="1">
    <source>
        <dbReference type="ARBA" id="ARBA00001970"/>
    </source>
</evidence>
<keyword evidence="7 11" id="KW-1133">Transmembrane helix</keyword>
<evidence type="ECO:0000256" key="10">
    <source>
        <dbReference type="ARBA" id="ARBA00023180"/>
    </source>
</evidence>
<feature type="domain" description="DOMON" evidence="12">
    <location>
        <begin position="235"/>
        <end position="354"/>
    </location>
</feature>
<dbReference type="InterPro" id="IPR006593">
    <property type="entry name" value="Cyt_b561/ferric_Rdtase_TM"/>
</dbReference>
<dbReference type="PROSITE" id="PS50939">
    <property type="entry name" value="CYTOCHROME_B561"/>
    <property type="match status" value="1"/>
</dbReference>
<accession>A0AAD1SUA6</accession>
<feature type="transmembrane region" description="Helical" evidence="11">
    <location>
        <begin position="469"/>
        <end position="489"/>
    </location>
</feature>
<dbReference type="Proteomes" id="UP001295444">
    <property type="component" value="Chromosome 08"/>
</dbReference>
<evidence type="ECO:0000313" key="15">
    <source>
        <dbReference type="EMBL" id="CAH2311767.1"/>
    </source>
</evidence>
<dbReference type="SMART" id="SM00664">
    <property type="entry name" value="DoH"/>
    <property type="match status" value="1"/>
</dbReference>
<dbReference type="EMBL" id="OW240919">
    <property type="protein sequence ID" value="CAH2311767.1"/>
    <property type="molecule type" value="Genomic_DNA"/>
</dbReference>
<dbReference type="PROSITE" id="PS51019">
    <property type="entry name" value="REELIN"/>
    <property type="match status" value="1"/>
</dbReference>
<feature type="transmembrane region" description="Helical" evidence="11">
    <location>
        <begin position="501"/>
        <end position="524"/>
    </location>
</feature>
<evidence type="ECO:0008006" key="17">
    <source>
        <dbReference type="Google" id="ProtNLM"/>
    </source>
</evidence>
<dbReference type="Pfam" id="PF03351">
    <property type="entry name" value="DOMON"/>
    <property type="match status" value="1"/>
</dbReference>
<evidence type="ECO:0000256" key="3">
    <source>
        <dbReference type="ARBA" id="ARBA00009195"/>
    </source>
</evidence>
<proteinExistence type="inferred from homology"/>
<protein>
    <recommendedName>
        <fullName evidence="17">Ferric-chelate reductase 1</fullName>
    </recommendedName>
</protein>
<evidence type="ECO:0000256" key="6">
    <source>
        <dbReference type="ARBA" id="ARBA00022982"/>
    </source>
</evidence>
<name>A0AAD1SUA6_PELCU</name>
<dbReference type="CDD" id="cd09628">
    <property type="entry name" value="DOMON_SDR_2_like"/>
    <property type="match status" value="1"/>
</dbReference>
<feature type="domain" description="Cytochrome b561" evidence="13">
    <location>
        <begin position="367"/>
        <end position="564"/>
    </location>
</feature>
<feature type="domain" description="Reelin" evidence="14">
    <location>
        <begin position="62"/>
        <end position="223"/>
    </location>
</feature>
<dbReference type="AlphaFoldDB" id="A0AAD1SUA6"/>
<dbReference type="InterPro" id="IPR005018">
    <property type="entry name" value="DOMON_domain"/>
</dbReference>
<evidence type="ECO:0000259" key="12">
    <source>
        <dbReference type="PROSITE" id="PS50836"/>
    </source>
</evidence>
<sequence length="604" mass="65922">MIPPPNQKWYCLKAIPVPSSTVPFQQCLIPVFKRWRGSKPASLSQVKMDVPLLFLASLSACFVFVFGYPNGQISDSCYTMLPVHGNNVPQTSTAPYYISVSKNTFNPGDVITVSIQSNSSGTSFKGFIVEARTLGSDRIVGSFTLTNALSRTLTCGTANSAVSHSDSSLKTSITTNWTAETGLGPIRFRATVLNDYSSFWYGVQSEILTALQISNDTCGTDKFCLSNPASCSPADSSCLFMSSVAYNGGYAFEMSGQSTGYLAIGFSDDTLMGNDDVYICTTNSTGSILVQHAFNTGTTTPTILNKNTAGYIMTRNANGILQCSFITQSSISTNISTLTRATTNPTYYIFLARGKSDLNGVIQKHEQRPLVSATKVDLSSFALTSAQTGSPSLTLGHGALMLIAWMTTGSIGMLMARYMKNAAERPILGKAIWFQSHFFLMILTVILTIIAFIMIFAEVAGWSYDTGAHPVLGCIVMILSFFQPILAFFRPDPKSENKRRFIFNWGHMLNALVIKVLAVATIFLGLKLIDTTSTLWLSKVMGGFFAWEILFYIILETNMRLKVKEIYENEKKRHAIKAEPLILGVYIFGNLAFLIALLVGIGGS</sequence>
<evidence type="ECO:0000313" key="16">
    <source>
        <dbReference type="Proteomes" id="UP001295444"/>
    </source>
</evidence>
<evidence type="ECO:0000259" key="14">
    <source>
        <dbReference type="PROSITE" id="PS51019"/>
    </source>
</evidence>
<keyword evidence="5 11" id="KW-0812">Transmembrane</keyword>
<dbReference type="InterPro" id="IPR002861">
    <property type="entry name" value="Reeler_dom"/>
</dbReference>
<comment type="subcellular location">
    <subcellularLocation>
        <location evidence="2">Membrane</location>
        <topology evidence="2">Multi-pass membrane protein</topology>
    </subcellularLocation>
</comment>
<dbReference type="Gene3D" id="2.60.40.4060">
    <property type="entry name" value="Reeler domain"/>
    <property type="match status" value="1"/>
</dbReference>
<dbReference type="GO" id="GO:0016020">
    <property type="term" value="C:membrane"/>
    <property type="evidence" value="ECO:0007669"/>
    <property type="project" value="UniProtKB-SubCell"/>
</dbReference>
<dbReference type="InterPro" id="IPR042307">
    <property type="entry name" value="Reeler_sf"/>
</dbReference>
<dbReference type="PROSITE" id="PS50836">
    <property type="entry name" value="DOMON"/>
    <property type="match status" value="1"/>
</dbReference>
<dbReference type="InterPro" id="IPR051237">
    <property type="entry name" value="Ferric-chelate_Red/DefProt"/>
</dbReference>
<dbReference type="Gene3D" id="1.20.120.1770">
    <property type="match status" value="1"/>
</dbReference>
<dbReference type="PANTHER" id="PTHR45828">
    <property type="entry name" value="CYTOCHROME B561/FERRIC REDUCTASE TRANSMEMBRANE"/>
    <property type="match status" value="1"/>
</dbReference>
<organism evidence="15 16">
    <name type="scientific">Pelobates cultripes</name>
    <name type="common">Western spadefoot toad</name>
    <dbReference type="NCBI Taxonomy" id="61616"/>
    <lineage>
        <taxon>Eukaryota</taxon>
        <taxon>Metazoa</taxon>
        <taxon>Chordata</taxon>
        <taxon>Craniata</taxon>
        <taxon>Vertebrata</taxon>
        <taxon>Euteleostomi</taxon>
        <taxon>Amphibia</taxon>
        <taxon>Batrachia</taxon>
        <taxon>Anura</taxon>
        <taxon>Pelobatoidea</taxon>
        <taxon>Pelobatidae</taxon>
        <taxon>Pelobates</taxon>
    </lineage>
</organism>